<evidence type="ECO:0000313" key="1">
    <source>
        <dbReference type="EMBL" id="MBX62907.1"/>
    </source>
</evidence>
<sequence length="67" mass="7698">MDSSLKQVDRITVLDMHHPQQTLYTHACARVRRTCVSLDNEVIGCSKHLCILFPMLLNLHKPNNGRK</sequence>
<accession>A0A2P2Q7H2</accession>
<dbReference type="AlphaFoldDB" id="A0A2P2Q7H2"/>
<reference evidence="1" key="1">
    <citation type="submission" date="2018-02" db="EMBL/GenBank/DDBJ databases">
        <title>Rhizophora mucronata_Transcriptome.</title>
        <authorList>
            <person name="Meera S.P."/>
            <person name="Sreeshan A."/>
            <person name="Augustine A."/>
        </authorList>
    </citation>
    <scope>NUCLEOTIDE SEQUENCE</scope>
    <source>
        <tissue evidence="1">Leaf</tissue>
    </source>
</reference>
<name>A0A2P2Q7H2_RHIMU</name>
<proteinExistence type="predicted"/>
<dbReference type="EMBL" id="GGEC01082423">
    <property type="protein sequence ID" value="MBX62907.1"/>
    <property type="molecule type" value="Transcribed_RNA"/>
</dbReference>
<organism evidence="1">
    <name type="scientific">Rhizophora mucronata</name>
    <name type="common">Asiatic mangrove</name>
    <dbReference type="NCBI Taxonomy" id="61149"/>
    <lineage>
        <taxon>Eukaryota</taxon>
        <taxon>Viridiplantae</taxon>
        <taxon>Streptophyta</taxon>
        <taxon>Embryophyta</taxon>
        <taxon>Tracheophyta</taxon>
        <taxon>Spermatophyta</taxon>
        <taxon>Magnoliopsida</taxon>
        <taxon>eudicotyledons</taxon>
        <taxon>Gunneridae</taxon>
        <taxon>Pentapetalae</taxon>
        <taxon>rosids</taxon>
        <taxon>fabids</taxon>
        <taxon>Malpighiales</taxon>
        <taxon>Rhizophoraceae</taxon>
        <taxon>Rhizophora</taxon>
    </lineage>
</organism>
<protein>
    <submittedName>
        <fullName evidence="1">Uncharacterized protein</fullName>
    </submittedName>
</protein>